<organism evidence="7 8">
    <name type="scientific">Rhizobium lusitanum</name>
    <dbReference type="NCBI Taxonomy" id="293958"/>
    <lineage>
        <taxon>Bacteria</taxon>
        <taxon>Pseudomonadati</taxon>
        <taxon>Pseudomonadota</taxon>
        <taxon>Alphaproteobacteria</taxon>
        <taxon>Hyphomicrobiales</taxon>
        <taxon>Rhizobiaceae</taxon>
        <taxon>Rhizobium/Agrobacterium group</taxon>
        <taxon>Rhizobium</taxon>
    </lineage>
</organism>
<dbReference type="Proteomes" id="UP000199205">
    <property type="component" value="Unassembled WGS sequence"/>
</dbReference>
<feature type="domain" description="Reductase C-terminal" evidence="6">
    <location>
        <begin position="321"/>
        <end position="400"/>
    </location>
</feature>
<gene>
    <name evidence="7" type="ORF">GA0061101_117120</name>
</gene>
<reference evidence="7 8" key="1">
    <citation type="submission" date="2016-08" db="EMBL/GenBank/DDBJ databases">
        <authorList>
            <person name="Seilhamer J.J."/>
        </authorList>
    </citation>
    <scope>NUCLEOTIDE SEQUENCE [LARGE SCALE GENOMIC DNA]</scope>
    <source>
        <strain evidence="7 8">P1-7</strain>
    </source>
</reference>
<proteinExistence type="predicted"/>
<feature type="domain" description="FAD/NAD(P)-binding" evidence="5">
    <location>
        <begin position="5"/>
        <end position="302"/>
    </location>
</feature>
<dbReference type="GO" id="GO:0051213">
    <property type="term" value="F:dioxygenase activity"/>
    <property type="evidence" value="ECO:0007669"/>
    <property type="project" value="UniProtKB-KW"/>
</dbReference>
<dbReference type="GO" id="GO:0016651">
    <property type="term" value="F:oxidoreductase activity, acting on NAD(P)H"/>
    <property type="evidence" value="ECO:0007669"/>
    <property type="project" value="TreeGrafter"/>
</dbReference>
<dbReference type="Gene3D" id="3.50.50.60">
    <property type="entry name" value="FAD/NAD(P)-binding domain"/>
    <property type="match status" value="2"/>
</dbReference>
<dbReference type="InterPro" id="IPR036188">
    <property type="entry name" value="FAD/NAD-bd_sf"/>
</dbReference>
<accession>A0A1C3WV15</accession>
<evidence type="ECO:0000259" key="5">
    <source>
        <dbReference type="Pfam" id="PF07992"/>
    </source>
</evidence>
<dbReference type="PANTHER" id="PTHR43557:SF2">
    <property type="entry name" value="RIESKE DOMAIN-CONTAINING PROTEIN-RELATED"/>
    <property type="match status" value="1"/>
</dbReference>
<dbReference type="InterPro" id="IPR016156">
    <property type="entry name" value="FAD/NAD-linked_Rdtase_dimer_sf"/>
</dbReference>
<keyword evidence="7" id="KW-0223">Dioxygenase</keyword>
<keyword evidence="3" id="KW-0274">FAD</keyword>
<dbReference type="Pfam" id="PF14759">
    <property type="entry name" value="Reductase_C"/>
    <property type="match status" value="1"/>
</dbReference>
<dbReference type="Gene3D" id="3.30.390.30">
    <property type="match status" value="1"/>
</dbReference>
<comment type="cofactor">
    <cofactor evidence="1">
        <name>FAD</name>
        <dbReference type="ChEBI" id="CHEBI:57692"/>
    </cofactor>
</comment>
<dbReference type="RefSeq" id="WP_092575696.1">
    <property type="nucleotide sequence ID" value="NZ_FMAF01000017.1"/>
</dbReference>
<evidence type="ECO:0000256" key="3">
    <source>
        <dbReference type="ARBA" id="ARBA00022827"/>
    </source>
</evidence>
<dbReference type="PRINTS" id="PR00411">
    <property type="entry name" value="PNDRDTASEI"/>
</dbReference>
<dbReference type="PANTHER" id="PTHR43557">
    <property type="entry name" value="APOPTOSIS-INDUCING FACTOR 1"/>
    <property type="match status" value="1"/>
</dbReference>
<dbReference type="AlphaFoldDB" id="A0A1C3WV15"/>
<dbReference type="InterPro" id="IPR028202">
    <property type="entry name" value="Reductase_C"/>
</dbReference>
<evidence type="ECO:0000313" key="7">
    <source>
        <dbReference type="EMBL" id="SCB43706.1"/>
    </source>
</evidence>
<keyword evidence="4" id="KW-0560">Oxidoreductase</keyword>
<dbReference type="Pfam" id="PF07992">
    <property type="entry name" value="Pyr_redox_2"/>
    <property type="match status" value="1"/>
</dbReference>
<dbReference type="EMBL" id="FMAF01000017">
    <property type="protein sequence ID" value="SCB43706.1"/>
    <property type="molecule type" value="Genomic_DNA"/>
</dbReference>
<dbReference type="InterPro" id="IPR023753">
    <property type="entry name" value="FAD/NAD-binding_dom"/>
</dbReference>
<evidence type="ECO:0000256" key="1">
    <source>
        <dbReference type="ARBA" id="ARBA00001974"/>
    </source>
</evidence>
<dbReference type="GO" id="GO:0005737">
    <property type="term" value="C:cytoplasm"/>
    <property type="evidence" value="ECO:0007669"/>
    <property type="project" value="TreeGrafter"/>
</dbReference>
<dbReference type="SUPFAM" id="SSF51905">
    <property type="entry name" value="FAD/NAD(P)-binding domain"/>
    <property type="match status" value="2"/>
</dbReference>
<evidence type="ECO:0000313" key="8">
    <source>
        <dbReference type="Proteomes" id="UP000199205"/>
    </source>
</evidence>
<keyword evidence="2" id="KW-0285">Flavoprotein</keyword>
<evidence type="ECO:0000256" key="2">
    <source>
        <dbReference type="ARBA" id="ARBA00022630"/>
    </source>
</evidence>
<protein>
    <submittedName>
        <fullName evidence="7">3-phenylpropionate/trans-cinnamate dioxygenase ferredoxin reductase subunit</fullName>
    </submittedName>
</protein>
<dbReference type="InterPro" id="IPR050446">
    <property type="entry name" value="FAD-oxidoreductase/Apoptosis"/>
</dbReference>
<sequence length="411" mass="43799">MSHGVVIIGTGQGGFQLASSLRQEGYRLPITMIGDEEALPYQRPPLSKSYLKDGRAELVQLRPASFFERSEIELIAPERVIGINRSSQTVETSTGRTVPYQDLILATGARNFVPPIPALDAGNVYSLKTTGDADRLRDALTVPRKVIVIGGGFIGLEFAAVAVAAGHHVTVVEAASRLMARAVSEAMSETFRRYHEQIGTELILGASVVEVETGHNGLACGVRLSDSRSIKGDMILLAAGVRPNTELAETAGLQVNNGIVVDRALMTADASISALGDCAAFPCPTSGTLIRLESVQAATDHARTIAMRITGKSMAYNALPWFWSDQGSLKLQIAGLGQSADDDVSVERPGGRQLVFRFKMGKLVCLETINAAGEHMAARQLLRHPNGVSLDALAARDFDIVGLAKALKETA</sequence>
<name>A0A1C3WV15_9HYPH</name>
<dbReference type="SUPFAM" id="SSF55424">
    <property type="entry name" value="FAD/NAD-linked reductases, dimerisation (C-terminal) domain"/>
    <property type="match status" value="1"/>
</dbReference>
<dbReference type="PRINTS" id="PR00368">
    <property type="entry name" value="FADPNR"/>
</dbReference>
<dbReference type="OrthoDB" id="7809559at2"/>
<evidence type="ECO:0000256" key="4">
    <source>
        <dbReference type="ARBA" id="ARBA00023002"/>
    </source>
</evidence>
<evidence type="ECO:0000259" key="6">
    <source>
        <dbReference type="Pfam" id="PF14759"/>
    </source>
</evidence>